<evidence type="ECO:0000313" key="3">
    <source>
        <dbReference type="EMBL" id="NYD67131.1"/>
    </source>
</evidence>
<sequence>MVLALIRHGQTDWNLAEKMQGSSDIPLNDTGRAQALVAAAVLAEGDWSAVVSSPLQRARETAAIIAGELSLELGPTYDDLREQNFGSAEGLPITEVDERWPGRSIPDKEPDSVVGERGLRALEEIVDAYGDTDVVVVAHGTLLRCIFATIDGRDQHDYPRLDNASSSLVGRGPDGWRVLTIGGVPTIASEQRLL</sequence>
<dbReference type="InterPro" id="IPR001345">
    <property type="entry name" value="PG/BPGM_mutase_AS"/>
</dbReference>
<feature type="binding site" evidence="2">
    <location>
        <position position="57"/>
    </location>
    <ligand>
        <name>substrate</name>
    </ligand>
</feature>
<dbReference type="EMBL" id="SDPM01000003">
    <property type="protein sequence ID" value="RXZ87026.1"/>
    <property type="molecule type" value="Genomic_DNA"/>
</dbReference>
<feature type="binding site" evidence="2">
    <location>
        <begin position="7"/>
        <end position="14"/>
    </location>
    <ligand>
        <name>substrate</name>
    </ligand>
</feature>
<dbReference type="Pfam" id="PF00300">
    <property type="entry name" value="His_Phos_1"/>
    <property type="match status" value="1"/>
</dbReference>
<accession>A0A4V1R2G0</accession>
<dbReference type="SMART" id="SM00855">
    <property type="entry name" value="PGAM"/>
    <property type="match status" value="1"/>
</dbReference>
<keyword evidence="5" id="KW-1185">Reference proteome</keyword>
<dbReference type="Gene3D" id="3.40.50.1240">
    <property type="entry name" value="Phosphoglycerate mutase-like"/>
    <property type="match status" value="1"/>
</dbReference>
<evidence type="ECO:0000256" key="2">
    <source>
        <dbReference type="PIRSR" id="PIRSR613078-2"/>
    </source>
</evidence>
<reference evidence="3 6" key="2">
    <citation type="submission" date="2020-07" db="EMBL/GenBank/DDBJ databases">
        <title>Sequencing the genomes of 1000 actinobacteria strains.</title>
        <authorList>
            <person name="Klenk H.-P."/>
        </authorList>
    </citation>
    <scope>NUCLEOTIDE SEQUENCE [LARGE SCALE GENOMIC DNA]</scope>
    <source>
        <strain evidence="3 6">DSM 23870</strain>
    </source>
</reference>
<dbReference type="PIRSF" id="PIRSF000709">
    <property type="entry name" value="6PFK_2-Ptase"/>
    <property type="match status" value="1"/>
</dbReference>
<gene>
    <name evidence="3" type="ORF">BJ972_001650</name>
    <name evidence="4" type="ORF">ESP50_08200</name>
</gene>
<evidence type="ECO:0000313" key="5">
    <source>
        <dbReference type="Proteomes" id="UP000292686"/>
    </source>
</evidence>
<dbReference type="Proteomes" id="UP000581087">
    <property type="component" value="Unassembled WGS sequence"/>
</dbReference>
<dbReference type="GO" id="GO:0016791">
    <property type="term" value="F:phosphatase activity"/>
    <property type="evidence" value="ECO:0007669"/>
    <property type="project" value="TreeGrafter"/>
</dbReference>
<dbReference type="EMBL" id="JACCBI010000001">
    <property type="protein sequence ID" value="NYD67131.1"/>
    <property type="molecule type" value="Genomic_DNA"/>
</dbReference>
<feature type="active site" description="Proton donor/acceptor" evidence="1">
    <location>
        <position position="82"/>
    </location>
</feature>
<dbReference type="Proteomes" id="UP000292686">
    <property type="component" value="Unassembled WGS sequence"/>
</dbReference>
<dbReference type="InterPro" id="IPR050275">
    <property type="entry name" value="PGM_Phosphatase"/>
</dbReference>
<reference evidence="4 5" key="1">
    <citation type="submission" date="2019-01" db="EMBL/GenBank/DDBJ databases">
        <title>Agromyces.</title>
        <authorList>
            <person name="Li J."/>
        </authorList>
    </citation>
    <scope>NUCLEOTIDE SEQUENCE [LARGE SCALE GENOMIC DNA]</scope>
    <source>
        <strain evidence="4 5">DSM 23870</strain>
    </source>
</reference>
<dbReference type="GO" id="GO:0005737">
    <property type="term" value="C:cytoplasm"/>
    <property type="evidence" value="ECO:0007669"/>
    <property type="project" value="TreeGrafter"/>
</dbReference>
<dbReference type="OrthoDB" id="4697614at2"/>
<proteinExistence type="predicted"/>
<evidence type="ECO:0000313" key="4">
    <source>
        <dbReference type="EMBL" id="RXZ87026.1"/>
    </source>
</evidence>
<organism evidence="4 5">
    <name type="scientific">Agromyces atrinae</name>
    <dbReference type="NCBI Taxonomy" id="592376"/>
    <lineage>
        <taxon>Bacteria</taxon>
        <taxon>Bacillati</taxon>
        <taxon>Actinomycetota</taxon>
        <taxon>Actinomycetes</taxon>
        <taxon>Micrococcales</taxon>
        <taxon>Microbacteriaceae</taxon>
        <taxon>Agromyces</taxon>
    </lineage>
</organism>
<dbReference type="PANTHER" id="PTHR48100">
    <property type="entry name" value="BROAD-SPECIFICITY PHOSPHATASE YOR283W-RELATED"/>
    <property type="match status" value="1"/>
</dbReference>
<dbReference type="InterPro" id="IPR013078">
    <property type="entry name" value="His_Pase_superF_clade-1"/>
</dbReference>
<dbReference type="RefSeq" id="WP_129173937.1">
    <property type="nucleotide sequence ID" value="NZ_JACCBI010000001.1"/>
</dbReference>
<dbReference type="AlphaFoldDB" id="A0A4V1R2G0"/>
<dbReference type="EC" id="5.4.2.12" evidence="3"/>
<dbReference type="GO" id="GO:0004619">
    <property type="term" value="F:phosphoglycerate mutase activity"/>
    <property type="evidence" value="ECO:0007669"/>
    <property type="project" value="UniProtKB-EC"/>
</dbReference>
<dbReference type="SUPFAM" id="SSF53254">
    <property type="entry name" value="Phosphoglycerate mutase-like"/>
    <property type="match status" value="1"/>
</dbReference>
<comment type="caution">
    <text evidence="4">The sequence shown here is derived from an EMBL/GenBank/DDBJ whole genome shotgun (WGS) entry which is preliminary data.</text>
</comment>
<name>A0A4V1R2G0_9MICO</name>
<protein>
    <submittedName>
        <fullName evidence="4">Histidine phosphatase family protein</fullName>
    </submittedName>
    <submittedName>
        <fullName evidence="3">Putative phosphoglycerate mutase</fullName>
        <ecNumber evidence="3">5.4.2.12</ecNumber>
    </submittedName>
</protein>
<keyword evidence="3" id="KW-0413">Isomerase</keyword>
<dbReference type="CDD" id="cd07067">
    <property type="entry name" value="HP_PGM_like"/>
    <property type="match status" value="1"/>
</dbReference>
<feature type="active site" description="Tele-phosphohistidine intermediate" evidence="1">
    <location>
        <position position="8"/>
    </location>
</feature>
<evidence type="ECO:0000256" key="1">
    <source>
        <dbReference type="PIRSR" id="PIRSR613078-1"/>
    </source>
</evidence>
<dbReference type="PROSITE" id="PS00175">
    <property type="entry name" value="PG_MUTASE"/>
    <property type="match status" value="1"/>
</dbReference>
<dbReference type="PANTHER" id="PTHR48100:SF59">
    <property type="entry name" value="ADENOSYLCOBALAMIN_ALPHA-RIBAZOLE PHOSPHATASE"/>
    <property type="match status" value="1"/>
</dbReference>
<evidence type="ECO:0000313" key="6">
    <source>
        <dbReference type="Proteomes" id="UP000581087"/>
    </source>
</evidence>
<dbReference type="InterPro" id="IPR029033">
    <property type="entry name" value="His_PPase_superfam"/>
</dbReference>